<evidence type="ECO:0000256" key="3">
    <source>
        <dbReference type="ARBA" id="ARBA00023027"/>
    </source>
</evidence>
<sequence length="280" mass="30158">MRVLVTGAAGLIGTAVLALLAERGIPVTALVLDEVSPIEADRVVVGDARDPATVDDALRDVTDVIHLAAIPTPLHDPDEVVFGHNTLATFTVLDRAGRAGVTRASFASSYAICGLPFARRPLRMPYLPIDTALPLQITDPYALSKQIDEATAAMIHRRYGMSVVAFRLPFVGTAAGRLSEFSRNFGHSPQMGAADLWSYLDDRDAARALVSGLRPAVAGLHILYVAAPETLAPQPTEWLLDRFHPGVPRPAFPGRTVPIDLAPARDLLDFKVKFPFEVRG</sequence>
<keyword evidence="6" id="KW-1185">Reference proteome</keyword>
<dbReference type="InterPro" id="IPR001509">
    <property type="entry name" value="Epimerase_deHydtase"/>
</dbReference>
<accession>A0ABW6WP55</accession>
<gene>
    <name evidence="5" type="ORF">ACFY35_34860</name>
</gene>
<keyword evidence="2" id="KW-0560">Oxidoreductase</keyword>
<organism evidence="5 6">
    <name type="scientific">Paractinoplanes globisporus</name>
    <dbReference type="NCBI Taxonomy" id="113565"/>
    <lineage>
        <taxon>Bacteria</taxon>
        <taxon>Bacillati</taxon>
        <taxon>Actinomycetota</taxon>
        <taxon>Actinomycetes</taxon>
        <taxon>Micromonosporales</taxon>
        <taxon>Micromonosporaceae</taxon>
        <taxon>Paractinoplanes</taxon>
    </lineage>
</organism>
<name>A0ABW6WP55_9ACTN</name>
<evidence type="ECO:0000256" key="2">
    <source>
        <dbReference type="ARBA" id="ARBA00023002"/>
    </source>
</evidence>
<dbReference type="InterPro" id="IPR036291">
    <property type="entry name" value="NAD(P)-bd_dom_sf"/>
</dbReference>
<evidence type="ECO:0000256" key="1">
    <source>
        <dbReference type="ARBA" id="ARBA00007637"/>
    </source>
</evidence>
<comment type="similarity">
    <text evidence="1">Belongs to the NAD(P)-dependent epimerase/dehydratase family.</text>
</comment>
<keyword evidence="3" id="KW-0520">NAD</keyword>
<reference evidence="5 6" key="1">
    <citation type="submission" date="2024-10" db="EMBL/GenBank/DDBJ databases">
        <title>The Natural Products Discovery Center: Release of the First 8490 Sequenced Strains for Exploring Actinobacteria Biosynthetic Diversity.</title>
        <authorList>
            <person name="Kalkreuter E."/>
            <person name="Kautsar S.A."/>
            <person name="Yang D."/>
            <person name="Bader C.D."/>
            <person name="Teijaro C.N."/>
            <person name="Fluegel L."/>
            <person name="Davis C.M."/>
            <person name="Simpson J.R."/>
            <person name="Lauterbach L."/>
            <person name="Steele A.D."/>
            <person name="Gui C."/>
            <person name="Meng S."/>
            <person name="Li G."/>
            <person name="Viehrig K."/>
            <person name="Ye F."/>
            <person name="Su P."/>
            <person name="Kiefer A.F."/>
            <person name="Nichols A."/>
            <person name="Cepeda A.J."/>
            <person name="Yan W."/>
            <person name="Fan B."/>
            <person name="Jiang Y."/>
            <person name="Adhikari A."/>
            <person name="Zheng C.-J."/>
            <person name="Schuster L."/>
            <person name="Cowan T.M."/>
            <person name="Smanski M.J."/>
            <person name="Chevrette M.G."/>
            <person name="De Carvalho L.P.S."/>
            <person name="Shen B."/>
        </authorList>
    </citation>
    <scope>NUCLEOTIDE SEQUENCE [LARGE SCALE GENOMIC DNA]</scope>
    <source>
        <strain evidence="5 6">NPDC000087</strain>
    </source>
</reference>
<comment type="caution">
    <text evidence="5">The sequence shown here is derived from an EMBL/GenBank/DDBJ whole genome shotgun (WGS) entry which is preliminary data.</text>
</comment>
<feature type="domain" description="NAD-dependent epimerase/dehydratase" evidence="4">
    <location>
        <begin position="3"/>
        <end position="169"/>
    </location>
</feature>
<evidence type="ECO:0000313" key="5">
    <source>
        <dbReference type="EMBL" id="MFF5294651.1"/>
    </source>
</evidence>
<dbReference type="RefSeq" id="WP_020517691.1">
    <property type="nucleotide sequence ID" value="NZ_JBIAZU010000006.1"/>
</dbReference>
<proteinExistence type="inferred from homology"/>
<protein>
    <submittedName>
        <fullName evidence="5">NAD-dependent epimerase/dehydratase family protein</fullName>
    </submittedName>
</protein>
<dbReference type="PANTHER" id="PTHR43103">
    <property type="entry name" value="NUCLEOSIDE-DIPHOSPHATE-SUGAR EPIMERASE"/>
    <property type="match status" value="1"/>
</dbReference>
<dbReference type="PANTHER" id="PTHR43103:SF5">
    <property type="entry name" value="4-EPIMERASE, PUTATIVE (AFU_ORTHOLOGUE AFUA_7G00360)-RELATED"/>
    <property type="match status" value="1"/>
</dbReference>
<dbReference type="EMBL" id="JBIAZU010000006">
    <property type="protein sequence ID" value="MFF5294651.1"/>
    <property type="molecule type" value="Genomic_DNA"/>
</dbReference>
<dbReference type="Pfam" id="PF01370">
    <property type="entry name" value="Epimerase"/>
    <property type="match status" value="1"/>
</dbReference>
<dbReference type="Proteomes" id="UP001602245">
    <property type="component" value="Unassembled WGS sequence"/>
</dbReference>
<dbReference type="Gene3D" id="3.40.50.720">
    <property type="entry name" value="NAD(P)-binding Rossmann-like Domain"/>
    <property type="match status" value="1"/>
</dbReference>
<dbReference type="SUPFAM" id="SSF51735">
    <property type="entry name" value="NAD(P)-binding Rossmann-fold domains"/>
    <property type="match status" value="1"/>
</dbReference>
<evidence type="ECO:0000259" key="4">
    <source>
        <dbReference type="Pfam" id="PF01370"/>
    </source>
</evidence>
<evidence type="ECO:0000313" key="6">
    <source>
        <dbReference type="Proteomes" id="UP001602245"/>
    </source>
</evidence>